<comment type="cofactor">
    <cofactor evidence="1">
        <name>Mg(2+)</name>
        <dbReference type="ChEBI" id="CHEBI:18420"/>
    </cofactor>
</comment>
<evidence type="ECO:0000256" key="6">
    <source>
        <dbReference type="RuleBase" id="RU004466"/>
    </source>
</evidence>
<dbReference type="InterPro" id="IPR033749">
    <property type="entry name" value="Polyprenyl_synt_CS"/>
</dbReference>
<evidence type="ECO:0000256" key="5">
    <source>
        <dbReference type="ARBA" id="ARBA00022842"/>
    </source>
</evidence>
<accession>A0A2H5FGF6</accession>
<comment type="similarity">
    <text evidence="2 6">Belongs to the FPP/GGPP synthase family.</text>
</comment>
<protein>
    <submittedName>
        <fullName evidence="7">Octaprenyl diphosphate synthase</fullName>
    </submittedName>
</protein>
<dbReference type="InterPro" id="IPR000092">
    <property type="entry name" value="Polyprenyl_synt"/>
</dbReference>
<organism evidence="7 8">
    <name type="scientific">Legionella sainthelensi</name>
    <dbReference type="NCBI Taxonomy" id="28087"/>
    <lineage>
        <taxon>Bacteria</taxon>
        <taxon>Pseudomonadati</taxon>
        <taxon>Pseudomonadota</taxon>
        <taxon>Gammaproteobacteria</taxon>
        <taxon>Legionellales</taxon>
        <taxon>Legionellaceae</taxon>
        <taxon>Legionella</taxon>
    </lineage>
</organism>
<dbReference type="Proteomes" id="UP000234343">
    <property type="component" value="Chromosome"/>
</dbReference>
<dbReference type="GO" id="GO:0046872">
    <property type="term" value="F:metal ion binding"/>
    <property type="evidence" value="ECO:0007669"/>
    <property type="project" value="UniProtKB-KW"/>
</dbReference>
<keyword evidence="8" id="KW-1185">Reference proteome</keyword>
<evidence type="ECO:0000313" key="8">
    <source>
        <dbReference type="Proteomes" id="UP000234343"/>
    </source>
</evidence>
<sequence>MAIDSIRALINDDFNAVNNLIINKIESQIGLIDKMSHHMIESGGKRLRPLLVLLTSNACGYQGQEHIDLAAMVEFFHTATLLHDDVIDESTLRRGRQTANNIWGSKASILVGDYLFTQSIELMVDINNAEVLKLFSRTALEISCGEVKQLTNRHNPALTFEEYFDVIRAKTALLFAAAACIGPIISNSSKEMQDALYAYGLHLGNAFQLIDDALDYCSDAKTIGKNIGDDLADGKATLPLIYALQHGTEIQKQQIEESLKHGTLDFLPEILEALEETKAIEYTKEIAAKEVNTAISSLILLPDSKYKNALIELAQFALLRSY</sequence>
<evidence type="ECO:0000256" key="3">
    <source>
        <dbReference type="ARBA" id="ARBA00022679"/>
    </source>
</evidence>
<dbReference type="EMBL" id="CP025491">
    <property type="protein sequence ID" value="AUH70619.1"/>
    <property type="molecule type" value="Genomic_DNA"/>
</dbReference>
<evidence type="ECO:0000256" key="1">
    <source>
        <dbReference type="ARBA" id="ARBA00001946"/>
    </source>
</evidence>
<dbReference type="KEGG" id="lsh:CAB17_00060"/>
<dbReference type="RefSeq" id="WP_101898431.1">
    <property type="nucleotide sequence ID" value="NZ_CP025491.2"/>
</dbReference>
<reference evidence="7 8" key="1">
    <citation type="submission" date="2017-12" db="EMBL/GenBank/DDBJ databases">
        <title>Legionella sainthelensi LA01-117, whole genome sequence of a clinical isolate from New Zealand.</title>
        <authorList>
            <person name="Cree S.L."/>
            <person name="Slow S."/>
            <person name="Kennedy M.A."/>
            <person name="Murdoch D.R."/>
            <person name="Biggs P.J."/>
            <person name="Anderson T."/>
        </authorList>
    </citation>
    <scope>NUCLEOTIDE SEQUENCE [LARGE SCALE GENOMIC DNA]</scope>
    <source>
        <strain evidence="7 8">LA01-117</strain>
    </source>
</reference>
<keyword evidence="3 6" id="KW-0808">Transferase</keyword>
<dbReference type="GO" id="GO:0004659">
    <property type="term" value="F:prenyltransferase activity"/>
    <property type="evidence" value="ECO:0007669"/>
    <property type="project" value="InterPro"/>
</dbReference>
<dbReference type="SFLD" id="SFLDS00005">
    <property type="entry name" value="Isoprenoid_Synthase_Type_I"/>
    <property type="match status" value="1"/>
</dbReference>
<dbReference type="PANTHER" id="PTHR12001">
    <property type="entry name" value="GERANYLGERANYL PYROPHOSPHATE SYNTHASE"/>
    <property type="match status" value="1"/>
</dbReference>
<keyword evidence="4" id="KW-0479">Metal-binding</keyword>
<evidence type="ECO:0000256" key="2">
    <source>
        <dbReference type="ARBA" id="ARBA00006706"/>
    </source>
</evidence>
<gene>
    <name evidence="7" type="ORF">CAB17_00060</name>
</gene>
<evidence type="ECO:0000256" key="4">
    <source>
        <dbReference type="ARBA" id="ARBA00022723"/>
    </source>
</evidence>
<dbReference type="SUPFAM" id="SSF48576">
    <property type="entry name" value="Terpenoid synthases"/>
    <property type="match status" value="1"/>
</dbReference>
<dbReference type="PROSITE" id="PS00723">
    <property type="entry name" value="POLYPRENYL_SYNTHASE_1"/>
    <property type="match status" value="1"/>
</dbReference>
<dbReference type="CDD" id="cd00685">
    <property type="entry name" value="Trans_IPPS_HT"/>
    <property type="match status" value="1"/>
</dbReference>
<dbReference type="PANTHER" id="PTHR12001:SF69">
    <property type="entry name" value="ALL TRANS-POLYPRENYL-DIPHOSPHATE SYNTHASE PDSS1"/>
    <property type="match status" value="1"/>
</dbReference>
<dbReference type="AlphaFoldDB" id="A0A2H5FGF6"/>
<dbReference type="InterPro" id="IPR008949">
    <property type="entry name" value="Isoprenoid_synthase_dom_sf"/>
</dbReference>
<dbReference type="Gene3D" id="1.10.600.10">
    <property type="entry name" value="Farnesyl Diphosphate Synthase"/>
    <property type="match status" value="1"/>
</dbReference>
<proteinExistence type="inferred from homology"/>
<evidence type="ECO:0000313" key="7">
    <source>
        <dbReference type="EMBL" id="AUH70619.1"/>
    </source>
</evidence>
<name>A0A2H5FGF6_9GAMM</name>
<keyword evidence="5" id="KW-0460">Magnesium</keyword>
<dbReference type="GO" id="GO:0008299">
    <property type="term" value="P:isoprenoid biosynthetic process"/>
    <property type="evidence" value="ECO:0007669"/>
    <property type="project" value="InterPro"/>
</dbReference>
<dbReference type="Pfam" id="PF00348">
    <property type="entry name" value="polyprenyl_synt"/>
    <property type="match status" value="1"/>
</dbReference>